<dbReference type="EMBL" id="CP013652">
    <property type="protein sequence ID" value="ALS20564.1"/>
    <property type="molecule type" value="Genomic_DNA"/>
</dbReference>
<accession>A0A0U2VWC9</accession>
<name>A0A0U2VWC9_9BACL</name>
<reference evidence="3" key="1">
    <citation type="submission" date="2015-12" db="EMBL/GenBank/DDBJ databases">
        <title>Complete genome sequences of two moderately thermophilic Paenibacillus species.</title>
        <authorList>
            <person name="Butler R.III."/>
            <person name="Wang J."/>
            <person name="Stark B.C."/>
            <person name="Pombert J.-F."/>
        </authorList>
    </citation>
    <scope>NUCLEOTIDE SEQUENCE [LARGE SCALE GENOMIC DNA]</scope>
    <source>
        <strain evidence="3">32O-Y</strain>
    </source>
</reference>
<keyword evidence="3" id="KW-1185">Reference proteome</keyword>
<dbReference type="AlphaFoldDB" id="A0A0U2VWC9"/>
<sequence>MRSREEHRQPKISQESFRQRAAVKPQGYAEAPSSSPAQVAPSSREDQNVFFESPGRTNGIPSCSEQINFAFSSRKHPDMVIFQMLFAGR</sequence>
<feature type="region of interest" description="Disordered" evidence="1">
    <location>
        <begin position="1"/>
        <end position="57"/>
    </location>
</feature>
<evidence type="ECO:0000313" key="3">
    <source>
        <dbReference type="Proteomes" id="UP000061660"/>
    </source>
</evidence>
<protein>
    <submittedName>
        <fullName evidence="2">Uncharacterized protein</fullName>
    </submittedName>
</protein>
<reference evidence="2 3" key="2">
    <citation type="journal article" date="2016" name="Genome Announc.">
        <title>Complete Genome Sequences of Two Interactive Moderate Thermophiles, Paenibacillus napthalenovorans 32O-Y and Paenibacillus sp. 32O-W.</title>
        <authorList>
            <person name="Butler R.R.III."/>
            <person name="Wang J."/>
            <person name="Stark B.C."/>
            <person name="Pombert J.F."/>
        </authorList>
    </citation>
    <scope>NUCLEOTIDE SEQUENCE [LARGE SCALE GENOMIC DNA]</scope>
    <source>
        <strain evidence="2 3">32O-Y</strain>
    </source>
</reference>
<dbReference type="Proteomes" id="UP000061660">
    <property type="component" value="Chromosome"/>
</dbReference>
<organism evidence="2 3">
    <name type="scientific">Paenibacillus naphthalenovorans</name>
    <dbReference type="NCBI Taxonomy" id="162209"/>
    <lineage>
        <taxon>Bacteria</taxon>
        <taxon>Bacillati</taxon>
        <taxon>Bacillota</taxon>
        <taxon>Bacilli</taxon>
        <taxon>Bacillales</taxon>
        <taxon>Paenibacillaceae</taxon>
        <taxon>Paenibacillus</taxon>
    </lineage>
</organism>
<evidence type="ECO:0000313" key="2">
    <source>
        <dbReference type="EMBL" id="ALS20564.1"/>
    </source>
</evidence>
<dbReference type="RefSeq" id="WP_074727969.1">
    <property type="nucleotide sequence ID" value="NZ_FNDY01000009.1"/>
</dbReference>
<feature type="compositionally biased region" description="Low complexity" evidence="1">
    <location>
        <begin position="31"/>
        <end position="42"/>
    </location>
</feature>
<evidence type="ECO:0000256" key="1">
    <source>
        <dbReference type="SAM" id="MobiDB-lite"/>
    </source>
</evidence>
<gene>
    <name evidence="2" type="ORF">IJ22_01720</name>
</gene>
<proteinExistence type="predicted"/>
<dbReference type="KEGG" id="pnp:IJ22_01720"/>